<keyword evidence="2" id="KW-1185">Reference proteome</keyword>
<proteinExistence type="predicted"/>
<evidence type="ECO:0000313" key="1">
    <source>
        <dbReference type="EMBL" id="QVL30641.1"/>
    </source>
</evidence>
<reference evidence="1" key="1">
    <citation type="submission" date="2021-05" db="EMBL/GenBank/DDBJ databases">
        <title>Complete genome sequence of the cellulolytic planctomycete Telmatocola sphagniphila SP2T and characterization of the first cellulase from planctomycetes.</title>
        <authorList>
            <person name="Rakitin A.L."/>
            <person name="Beletsky A.V."/>
            <person name="Naumoff D.G."/>
            <person name="Kulichevskaya I.S."/>
            <person name="Mardanov A.V."/>
            <person name="Ravin N.V."/>
            <person name="Dedysh S.N."/>
        </authorList>
    </citation>
    <scope>NUCLEOTIDE SEQUENCE</scope>
    <source>
        <strain evidence="1">SP2T</strain>
    </source>
</reference>
<accession>A0A8E6EWX2</accession>
<protein>
    <submittedName>
        <fullName evidence="1">Uncharacterized protein</fullName>
    </submittedName>
</protein>
<organism evidence="1 2">
    <name type="scientific">Telmatocola sphagniphila</name>
    <dbReference type="NCBI Taxonomy" id="1123043"/>
    <lineage>
        <taxon>Bacteria</taxon>
        <taxon>Pseudomonadati</taxon>
        <taxon>Planctomycetota</taxon>
        <taxon>Planctomycetia</taxon>
        <taxon>Gemmatales</taxon>
        <taxon>Gemmataceae</taxon>
    </lineage>
</organism>
<dbReference type="EMBL" id="CP074694">
    <property type="protein sequence ID" value="QVL30641.1"/>
    <property type="molecule type" value="Genomic_DNA"/>
</dbReference>
<gene>
    <name evidence="1" type="ORF">KIH39_17505</name>
</gene>
<dbReference type="KEGG" id="tsph:KIH39_17505"/>
<dbReference type="Proteomes" id="UP000676194">
    <property type="component" value="Chromosome"/>
</dbReference>
<dbReference type="AlphaFoldDB" id="A0A8E6EWX2"/>
<sequence>MSKRSASEWELWERQLAQEGYEEAWRGIQCFFRWIEIRAENGHAVPSFLVGLEEDVKHSSLLRRLISGKEPLPEAPPESFGQPWYELIENGRAIATEVEPWEWAPEKKLTINKGVWTIVEKINEADYLVCFREPGDRFRISRERDHWLISRQIKA</sequence>
<dbReference type="RefSeq" id="WP_213494512.1">
    <property type="nucleotide sequence ID" value="NZ_CP074694.1"/>
</dbReference>
<evidence type="ECO:0000313" key="2">
    <source>
        <dbReference type="Proteomes" id="UP000676194"/>
    </source>
</evidence>
<name>A0A8E6EWX2_9BACT</name>